<dbReference type="Pfam" id="PF02992">
    <property type="entry name" value="Transposase_21"/>
    <property type="match status" value="1"/>
</dbReference>
<keyword evidence="4" id="KW-1185">Reference proteome</keyword>
<dbReference type="PANTHER" id="PTHR46579:SF1">
    <property type="entry name" value="F5_8 TYPE C DOMAIN-CONTAINING PROTEIN"/>
    <property type="match status" value="1"/>
</dbReference>
<reference evidence="3" key="1">
    <citation type="submission" date="2022-06" db="EMBL/GenBank/DDBJ databases">
        <title>Genome Sequence of Candolleomyces eurysporus.</title>
        <authorList>
            <person name="Buettner E."/>
        </authorList>
    </citation>
    <scope>NUCLEOTIDE SEQUENCE</scope>
    <source>
        <strain evidence="3">VTCC 930004</strain>
    </source>
</reference>
<feature type="compositionally biased region" description="Low complexity" evidence="1">
    <location>
        <begin position="1"/>
        <end position="12"/>
    </location>
</feature>
<evidence type="ECO:0000313" key="4">
    <source>
        <dbReference type="Proteomes" id="UP001140091"/>
    </source>
</evidence>
<dbReference type="AlphaFoldDB" id="A0A9W8MAL2"/>
<feature type="region of interest" description="Disordered" evidence="1">
    <location>
        <begin position="1"/>
        <end position="41"/>
    </location>
</feature>
<comment type="caution">
    <text evidence="3">The sequence shown here is derived from an EMBL/GenBank/DDBJ whole genome shotgun (WGS) entry which is preliminary data.</text>
</comment>
<dbReference type="EMBL" id="JANBPK010001517">
    <property type="protein sequence ID" value="KAJ2922073.1"/>
    <property type="molecule type" value="Genomic_DNA"/>
</dbReference>
<accession>A0A9W8MAL2</accession>
<sequence length="1249" mass="141032">MPSSASDRASSSPELEELQPANNGQSTAPRPRPKPTKFTNAQKTYLNSHLDVFLAECAHLDKTGAGPCKVKGNKGAKKAWVERKVIPGFVKTFQLAGSDGPELSALSSKIYRWYVNKHKDLVNTTEAKPAKKDPKLKAKSASALFAKDHASEIRARAREKGHTSSGGYLRNYHSVKKEMYDQLDQKDQLAYQTRADASKEALKQKPDASTIYENQRDVVERTGEALQSLTGFDWGGHGQVAYWVVGAYLDENERWKTFKYIPSFILQMEPFTKKIPDEVYSDHIRSPFLSHVKASIKTTNRTKATAAGITFDEGGFPVLSGIDIDAQPPKALLRTLTQYIKCVWESVLPQAYTHVPVPWGSLHTISNDHVASLDLRLLPKKHLYDLYDSIHERQKQGTHGIDLAPSIEFLKTLVSAEPQSDNDIEEIADPKKVARADSNTSLANVGDKVLNGNTAPRSATPGDNDHASVDPTFDVIPVGAIAQFRHCTTPDDDKLDRHHAQAAPSPSTSNDSRSLGDEEEWGGAGIDDGEEWLGAGIAGDFGIDNNGFGDAEVDNEKLAGALDQSEAGDTINDDTLSSLSSLDDNDLEDQATIMSNEKVGTKRKSHRADESSRQRSKRSTRLPKDETLAPPPRRSTRQQSAGADQHSELNPDRLEVITGTGAWKRFTFTAIDVTTFVDHTYTIHVHGSAGRQWGRVDPEILLLLELNCTIILLTEVTDLPPTIRYNLENVYLVGIIPGPNQPSRQEINHLLKPLIDDFLILWDDSIYLSRTYLHNTGIRVRGAIVPLICDLPASRQMSGYAGFQSNQFCSECTQSLSHINNLDVDSWTQRTWEDHFLKGSQWDKAGTLEEKEALYGKHGIRWSELLRLPYWDPTKYTLIDSMHAFYLRLFQHHIRSIWGMSVKFDDGDGIMFDTSRHHPTEVEMKHGYFVLRHGSDTSLKDLSVHLLREICRDLELDYRGKKKTLVQTLLDYRIRSGWFTRTGQYIRSEENPLAEPPPVSQLENGMTTDECLWTASKSKMKKLKLADLRKVFKEQVLPASAQQPPSSSDFKKYMRDELLKFIRDEMNSAITLRVKALRAKKDTRVLGRETLAQIRSDMQRLDRPSWQPNGPRLPGDEKFGKFTAIQWRTFCIINLPVTLIRLWGNAAKESREKAQLNNFMHLVTVVKLATMNKMTEERIRLYEYHMSLYLRTLLQLYPTAKITPYQHLSMHFGRHLRLFGPVHAWRCFPFECYNHVLQSIPTNMKFGGH</sequence>
<feature type="compositionally biased region" description="Low complexity" evidence="1">
    <location>
        <begin position="569"/>
        <end position="582"/>
    </location>
</feature>
<dbReference type="Proteomes" id="UP001140091">
    <property type="component" value="Unassembled WGS sequence"/>
</dbReference>
<organism evidence="3 4">
    <name type="scientific">Candolleomyces eurysporus</name>
    <dbReference type="NCBI Taxonomy" id="2828524"/>
    <lineage>
        <taxon>Eukaryota</taxon>
        <taxon>Fungi</taxon>
        <taxon>Dikarya</taxon>
        <taxon>Basidiomycota</taxon>
        <taxon>Agaricomycotina</taxon>
        <taxon>Agaricomycetes</taxon>
        <taxon>Agaricomycetidae</taxon>
        <taxon>Agaricales</taxon>
        <taxon>Agaricineae</taxon>
        <taxon>Psathyrellaceae</taxon>
        <taxon>Candolleomyces</taxon>
    </lineage>
</organism>
<feature type="compositionally biased region" description="Polar residues" evidence="1">
    <location>
        <begin position="504"/>
        <end position="513"/>
    </location>
</feature>
<feature type="region of interest" description="Disordered" evidence="1">
    <location>
        <begin position="438"/>
        <end position="471"/>
    </location>
</feature>
<name>A0A9W8MAL2_9AGAR</name>
<feature type="domain" description="SAP" evidence="2">
    <location>
        <begin position="939"/>
        <end position="973"/>
    </location>
</feature>
<dbReference type="SMART" id="SM00513">
    <property type="entry name" value="SAP"/>
    <property type="match status" value="1"/>
</dbReference>
<feature type="compositionally biased region" description="Basic and acidic residues" evidence="1">
    <location>
        <begin position="489"/>
        <end position="499"/>
    </location>
</feature>
<dbReference type="InterPro" id="IPR004242">
    <property type="entry name" value="Transposase_21"/>
</dbReference>
<dbReference type="InterPro" id="IPR003034">
    <property type="entry name" value="SAP_dom"/>
</dbReference>
<dbReference type="PANTHER" id="PTHR46579">
    <property type="entry name" value="F5/8 TYPE C DOMAIN-CONTAINING PROTEIN-RELATED"/>
    <property type="match status" value="1"/>
</dbReference>
<dbReference type="OrthoDB" id="3061702at2759"/>
<feature type="region of interest" description="Disordered" evidence="1">
    <location>
        <begin position="489"/>
        <end position="533"/>
    </location>
</feature>
<evidence type="ECO:0000259" key="2">
    <source>
        <dbReference type="PROSITE" id="PS50800"/>
    </source>
</evidence>
<protein>
    <recommendedName>
        <fullName evidence="2">SAP domain-containing protein</fullName>
    </recommendedName>
</protein>
<gene>
    <name evidence="3" type="ORF">H1R20_g15023</name>
</gene>
<feature type="non-terminal residue" evidence="3">
    <location>
        <position position="1249"/>
    </location>
</feature>
<proteinExistence type="predicted"/>
<feature type="region of interest" description="Disordered" evidence="1">
    <location>
        <begin position="564"/>
        <end position="652"/>
    </location>
</feature>
<evidence type="ECO:0000256" key="1">
    <source>
        <dbReference type="SAM" id="MobiDB-lite"/>
    </source>
</evidence>
<feature type="compositionally biased region" description="Acidic residues" evidence="1">
    <location>
        <begin position="517"/>
        <end position="531"/>
    </location>
</feature>
<evidence type="ECO:0000313" key="3">
    <source>
        <dbReference type="EMBL" id="KAJ2922073.1"/>
    </source>
</evidence>
<dbReference type="PROSITE" id="PS50800">
    <property type="entry name" value="SAP"/>
    <property type="match status" value="1"/>
</dbReference>